<evidence type="ECO:0000313" key="3">
    <source>
        <dbReference type="Proteomes" id="UP000603200"/>
    </source>
</evidence>
<dbReference type="EMBL" id="BOMN01000143">
    <property type="protein sequence ID" value="GIE26385.1"/>
    <property type="molecule type" value="Genomic_DNA"/>
</dbReference>
<proteinExistence type="predicted"/>
<comment type="caution">
    <text evidence="2">The sequence shown here is derived from an EMBL/GenBank/DDBJ whole genome shotgun (WGS) entry which is preliminary data.</text>
</comment>
<keyword evidence="3" id="KW-1185">Reference proteome</keyword>
<evidence type="ECO:0000256" key="1">
    <source>
        <dbReference type="SAM" id="MobiDB-lite"/>
    </source>
</evidence>
<feature type="compositionally biased region" description="Basic residues" evidence="1">
    <location>
        <begin position="257"/>
        <end position="270"/>
    </location>
</feature>
<dbReference type="PANTHER" id="PTHR43781">
    <property type="entry name" value="SACCHAROPINE DEHYDROGENASE"/>
    <property type="match status" value="1"/>
</dbReference>
<name>A0ABQ4A6A3_9ACTN</name>
<dbReference type="Gene3D" id="3.40.50.720">
    <property type="entry name" value="NAD(P)-binding Rossmann-like Domain"/>
    <property type="match status" value="1"/>
</dbReference>
<feature type="region of interest" description="Disordered" evidence="1">
    <location>
        <begin position="257"/>
        <end position="290"/>
    </location>
</feature>
<evidence type="ECO:0000313" key="2">
    <source>
        <dbReference type="EMBL" id="GIE26385.1"/>
    </source>
</evidence>
<protein>
    <submittedName>
        <fullName evidence="2">Uncharacterized protein</fullName>
    </submittedName>
</protein>
<organism evidence="2 3">
    <name type="scientific">Winogradskya humida</name>
    <dbReference type="NCBI Taxonomy" id="113566"/>
    <lineage>
        <taxon>Bacteria</taxon>
        <taxon>Bacillati</taxon>
        <taxon>Actinomycetota</taxon>
        <taxon>Actinomycetes</taxon>
        <taxon>Micromonosporales</taxon>
        <taxon>Micromonosporaceae</taxon>
        <taxon>Winogradskya</taxon>
    </lineage>
</organism>
<dbReference type="PANTHER" id="PTHR43781:SF1">
    <property type="entry name" value="SACCHAROPINE DEHYDROGENASE"/>
    <property type="match status" value="1"/>
</dbReference>
<dbReference type="Proteomes" id="UP000603200">
    <property type="component" value="Unassembled WGS sequence"/>
</dbReference>
<reference evidence="2 3" key="1">
    <citation type="submission" date="2021-01" db="EMBL/GenBank/DDBJ databases">
        <title>Whole genome shotgun sequence of Actinoplanes humidus NBRC 14915.</title>
        <authorList>
            <person name="Komaki H."/>
            <person name="Tamura T."/>
        </authorList>
    </citation>
    <scope>NUCLEOTIDE SEQUENCE [LARGE SCALE GENOMIC DNA]</scope>
    <source>
        <strain evidence="2 3">NBRC 14915</strain>
    </source>
</reference>
<gene>
    <name evidence="2" type="ORF">Ahu01nite_094870</name>
</gene>
<accession>A0ABQ4A6A3</accession>
<feature type="compositionally biased region" description="Gly residues" evidence="1">
    <location>
        <begin position="271"/>
        <end position="281"/>
    </location>
</feature>
<dbReference type="RefSeq" id="WP_239159715.1">
    <property type="nucleotide sequence ID" value="NZ_BAAATV010000034.1"/>
</dbReference>
<sequence length="290" mass="29535">MGEPAANAAVTAGAHYLDTTGEPSFIRRIFDHYGPLAERSGSTMVTAFGFDWVPGNVAGAHALAAAGPDAVSIAVGYFNEGVGASGGTALSAAGAILDRSFAFRGGRLQAERTGARVRSFDLGDGRRRRGVSVGGTEHFELPALHPTLRDVDVILGRPSASSAIPVITGLVETVAWIPGARAGLRAILEGRTQGSTGGPSAKLLETGSSVVVAEARSASGAVLHRTRLVGRSSYAFTGDIMAWGAMAAASGGLIRRAGPRGRLRPRKPRCRGGGLRTGPGLTGALAGSRG</sequence>